<evidence type="ECO:0000313" key="2">
    <source>
        <dbReference type="EMBL" id="CAK7214838.1"/>
    </source>
</evidence>
<feature type="region of interest" description="Disordered" evidence="1">
    <location>
        <begin position="271"/>
        <end position="299"/>
    </location>
</feature>
<evidence type="ECO:0000313" key="3">
    <source>
        <dbReference type="Proteomes" id="UP001642405"/>
    </source>
</evidence>
<gene>
    <name evidence="2" type="ORF">SCUCBS95973_002269</name>
</gene>
<evidence type="ECO:0000256" key="1">
    <source>
        <dbReference type="SAM" id="MobiDB-lite"/>
    </source>
</evidence>
<name>A0ABP0B5P3_9PEZI</name>
<protein>
    <submittedName>
        <fullName evidence="2">Uncharacterized protein</fullName>
    </submittedName>
</protein>
<reference evidence="2 3" key="1">
    <citation type="submission" date="2024-01" db="EMBL/GenBank/DDBJ databases">
        <authorList>
            <person name="Allen C."/>
            <person name="Tagirdzhanova G."/>
        </authorList>
    </citation>
    <scope>NUCLEOTIDE SEQUENCE [LARGE SCALE GENOMIC DNA]</scope>
</reference>
<accession>A0ABP0B5P3</accession>
<organism evidence="2 3">
    <name type="scientific">Sporothrix curviconia</name>
    <dbReference type="NCBI Taxonomy" id="1260050"/>
    <lineage>
        <taxon>Eukaryota</taxon>
        <taxon>Fungi</taxon>
        <taxon>Dikarya</taxon>
        <taxon>Ascomycota</taxon>
        <taxon>Pezizomycotina</taxon>
        <taxon>Sordariomycetes</taxon>
        <taxon>Sordariomycetidae</taxon>
        <taxon>Ophiostomatales</taxon>
        <taxon>Ophiostomataceae</taxon>
        <taxon>Sporothrix</taxon>
    </lineage>
</organism>
<dbReference type="EMBL" id="CAWUHB010000009">
    <property type="protein sequence ID" value="CAK7214838.1"/>
    <property type="molecule type" value="Genomic_DNA"/>
</dbReference>
<comment type="caution">
    <text evidence="2">The sequence shown here is derived from an EMBL/GenBank/DDBJ whole genome shotgun (WGS) entry which is preliminary data.</text>
</comment>
<feature type="region of interest" description="Disordered" evidence="1">
    <location>
        <begin position="1"/>
        <end position="24"/>
    </location>
</feature>
<dbReference type="Proteomes" id="UP001642405">
    <property type="component" value="Unassembled WGS sequence"/>
</dbReference>
<sequence>MSYHVFSSDDIESISTPSSAAPSVPCSPAALHDIRHGGAQATQTTATSKRILGLLQYPSSHEDLDFCRDIRSDFVAYKQRSPHASPFEWQEKAIVCLDYIQETFVDMCHLPPPESVFYQWAYVQAHKADAAESGGDVFHLLYAHCQMFDDDTGNQSVGMALPTHEQIMTVTNLIGCQPTTLMLAFSLRAGLRNPAVDGRRVFWAVFRTLTDLTSIVPASVLQESFLERTLQIMSIQRAQHGAFWSTAHAGVFPSYTEVDFAMQQYTTEIKDKARQGKTGSQSSAASSPAFKSPGASPSG</sequence>
<keyword evidence="3" id="KW-1185">Reference proteome</keyword>
<feature type="compositionally biased region" description="Low complexity" evidence="1">
    <location>
        <begin position="13"/>
        <end position="24"/>
    </location>
</feature>
<proteinExistence type="predicted"/>
<feature type="compositionally biased region" description="Low complexity" evidence="1">
    <location>
        <begin position="279"/>
        <end position="299"/>
    </location>
</feature>